<protein>
    <submittedName>
        <fullName evidence="2">Uncharacterized protein</fullName>
    </submittedName>
</protein>
<name>I1BLP5_RHIO9</name>
<sequence length="61" mass="6515">MYEVPLDDLDLVFILGTYAIFNFYGSTLSSSGSNSSSDSAPSDNEGMEKVMAQAINLASDK</sequence>
<dbReference type="GeneID" id="93608801"/>
<dbReference type="EMBL" id="CH476732">
    <property type="protein sequence ID" value="EIE77125.1"/>
    <property type="molecule type" value="Genomic_DNA"/>
</dbReference>
<feature type="region of interest" description="Disordered" evidence="1">
    <location>
        <begin position="27"/>
        <end position="46"/>
    </location>
</feature>
<evidence type="ECO:0000313" key="2">
    <source>
        <dbReference type="EMBL" id="EIE77125.1"/>
    </source>
</evidence>
<dbReference type="RefSeq" id="XP_067512521.1">
    <property type="nucleotide sequence ID" value="XM_067656420.1"/>
</dbReference>
<accession>I1BLP5</accession>
<dbReference type="Proteomes" id="UP000009138">
    <property type="component" value="Unassembled WGS sequence"/>
</dbReference>
<organism evidence="2 3">
    <name type="scientific">Rhizopus delemar (strain RA 99-880 / ATCC MYA-4621 / FGSC 9543 / NRRL 43880)</name>
    <name type="common">Mucormycosis agent</name>
    <name type="synonym">Rhizopus arrhizus var. delemar</name>
    <dbReference type="NCBI Taxonomy" id="246409"/>
    <lineage>
        <taxon>Eukaryota</taxon>
        <taxon>Fungi</taxon>
        <taxon>Fungi incertae sedis</taxon>
        <taxon>Mucoromycota</taxon>
        <taxon>Mucoromycotina</taxon>
        <taxon>Mucoromycetes</taxon>
        <taxon>Mucorales</taxon>
        <taxon>Mucorineae</taxon>
        <taxon>Rhizopodaceae</taxon>
        <taxon>Rhizopus</taxon>
    </lineage>
</organism>
<dbReference type="AlphaFoldDB" id="I1BLP5"/>
<feature type="compositionally biased region" description="Low complexity" evidence="1">
    <location>
        <begin position="27"/>
        <end position="42"/>
    </location>
</feature>
<dbReference type="VEuPathDB" id="FungiDB:RO3G_01829"/>
<gene>
    <name evidence="2" type="ORF">RO3G_01829</name>
</gene>
<dbReference type="InParanoid" id="I1BLP5"/>
<proteinExistence type="predicted"/>
<reference evidence="2 3" key="1">
    <citation type="journal article" date="2009" name="PLoS Genet.">
        <title>Genomic analysis of the basal lineage fungus Rhizopus oryzae reveals a whole-genome duplication.</title>
        <authorList>
            <person name="Ma L.-J."/>
            <person name="Ibrahim A.S."/>
            <person name="Skory C."/>
            <person name="Grabherr M.G."/>
            <person name="Burger G."/>
            <person name="Butler M."/>
            <person name="Elias M."/>
            <person name="Idnurm A."/>
            <person name="Lang B.F."/>
            <person name="Sone T."/>
            <person name="Abe A."/>
            <person name="Calvo S.E."/>
            <person name="Corrochano L.M."/>
            <person name="Engels R."/>
            <person name="Fu J."/>
            <person name="Hansberg W."/>
            <person name="Kim J.-M."/>
            <person name="Kodira C.D."/>
            <person name="Koehrsen M.J."/>
            <person name="Liu B."/>
            <person name="Miranda-Saavedra D."/>
            <person name="O'Leary S."/>
            <person name="Ortiz-Castellanos L."/>
            <person name="Poulter R."/>
            <person name="Rodriguez-Romero J."/>
            <person name="Ruiz-Herrera J."/>
            <person name="Shen Y.-Q."/>
            <person name="Zeng Q."/>
            <person name="Galagan J."/>
            <person name="Birren B.W."/>
            <person name="Cuomo C.A."/>
            <person name="Wickes B.L."/>
        </authorList>
    </citation>
    <scope>NUCLEOTIDE SEQUENCE [LARGE SCALE GENOMIC DNA]</scope>
    <source>
        <strain evidence="3">RA 99-880 / ATCC MYA-4621 / FGSC 9543 / NRRL 43880</strain>
    </source>
</reference>
<evidence type="ECO:0000256" key="1">
    <source>
        <dbReference type="SAM" id="MobiDB-lite"/>
    </source>
</evidence>
<keyword evidence="3" id="KW-1185">Reference proteome</keyword>
<evidence type="ECO:0000313" key="3">
    <source>
        <dbReference type="Proteomes" id="UP000009138"/>
    </source>
</evidence>